<evidence type="ECO:0000256" key="1">
    <source>
        <dbReference type="SAM" id="MobiDB-lite"/>
    </source>
</evidence>
<feature type="region of interest" description="Disordered" evidence="1">
    <location>
        <begin position="321"/>
        <end position="389"/>
    </location>
</feature>
<evidence type="ECO:0000256" key="2">
    <source>
        <dbReference type="SAM" id="Phobius"/>
    </source>
</evidence>
<keyword evidence="2" id="KW-1133">Transmembrane helix</keyword>
<dbReference type="EMBL" id="JAPMOS010000034">
    <property type="protein sequence ID" value="KAJ4458107.1"/>
    <property type="molecule type" value="Genomic_DNA"/>
</dbReference>
<feature type="transmembrane region" description="Helical" evidence="2">
    <location>
        <begin position="746"/>
        <end position="774"/>
    </location>
</feature>
<keyword evidence="2" id="KW-0472">Membrane</keyword>
<accession>A0ABQ8UI73</accession>
<dbReference type="SUPFAM" id="SSF81383">
    <property type="entry name" value="F-box domain"/>
    <property type="match status" value="1"/>
</dbReference>
<evidence type="ECO:0000313" key="5">
    <source>
        <dbReference type="Proteomes" id="UP001141327"/>
    </source>
</evidence>
<dbReference type="InterPro" id="IPR036047">
    <property type="entry name" value="F-box-like_dom_sf"/>
</dbReference>
<evidence type="ECO:0000259" key="3">
    <source>
        <dbReference type="Pfam" id="PF12937"/>
    </source>
</evidence>
<dbReference type="Proteomes" id="UP001141327">
    <property type="component" value="Unassembled WGS sequence"/>
</dbReference>
<feature type="transmembrane region" description="Helical" evidence="2">
    <location>
        <begin position="585"/>
        <end position="608"/>
    </location>
</feature>
<keyword evidence="2" id="KW-0812">Transmembrane</keyword>
<dbReference type="InterPro" id="IPR001810">
    <property type="entry name" value="F-box_dom"/>
</dbReference>
<protein>
    <recommendedName>
        <fullName evidence="3">F-box domain-containing protein</fullName>
    </recommendedName>
</protein>
<organism evidence="4 5">
    <name type="scientific">Paratrimastix pyriformis</name>
    <dbReference type="NCBI Taxonomy" id="342808"/>
    <lineage>
        <taxon>Eukaryota</taxon>
        <taxon>Metamonada</taxon>
        <taxon>Preaxostyla</taxon>
        <taxon>Paratrimastigidae</taxon>
        <taxon>Paratrimastix</taxon>
    </lineage>
</organism>
<dbReference type="Pfam" id="PF12937">
    <property type="entry name" value="F-box-like"/>
    <property type="match status" value="1"/>
</dbReference>
<comment type="caution">
    <text evidence="4">The sequence shown here is derived from an EMBL/GenBank/DDBJ whole genome shotgun (WGS) entry which is preliminary data.</text>
</comment>
<sequence length="864" mass="95032">MTERHLRQLRSRAQDGLLDLGLLEKCAPEGAAPFPIANLQTQILDFFSTCSPRILVHSIRWSNHQPRPLVLKETDLSAISPALLAKRNLMLQFYSCLPPDSHILHIGSGLWMDDLLLTAAELHPTIQFTAIDPLYQPTYRFQLLRGPCGPQVDMALALDEYISSGTIPSVPLDRLGPIVEVSFPDGDGDAAGMVSPPGYTTQLLPPGDVSPVANSLRAGRIPANLHCIPSAFPLPPAVEKWDLSPAPVSLVFIAGLWPPLGSPEAALWDQTIHRLLTRRGRQQPASGSSRSASASASASSSTAGLPGWFVDWSDLPQDWPRPLAPSSMPGSPALRLLPQIPSLNPPSPPPEVDPGTEVDRAPLSGPHFLVPIPETASDDEGKRSEPGAHWKHPGFVAWGVVASGRQYPEQAAIPKRDDAVFVSSRGLGTWAVKAASFRKLLSFSHDAFSAEEDDMMSPRPPSQLYAELPPEILAKIFGFLTPRAQNMAFVGAVCHSWHQAVLNSSLWFLEFIDRHGDLPVDHYLFEETGSSEAALPSITCGQYWRDVACKHSAKLREVDEYREKLTQKAVDALPKHLTGDDLDKFIMHTMINPVLLVAFLVFLILLLLRGEDYALFSLHWVMVPLDVIILGGPVLLLVFTRHPNSDPRSGFWKWASWSVALTLVLLCGSLHWAAQRADWSFAHPATEPVPTGLQYPVCFIPVYAGLGLIHVRALPILALILWWIALASILPVVFRLDGTLTASWAYILVPVHVMAGIVSIYGTVAGWLLGWGVIKKFGKWRKNWRKSRNIDDSVRRSFPPYLTVRVAFDPAWLWRGTSTSPARGKEKSSPPPRPPPRWVDAYQMYLDGTGVLRPTAARVAMMGA</sequence>
<feature type="transmembrane region" description="Helical" evidence="2">
    <location>
        <begin position="620"/>
        <end position="639"/>
    </location>
</feature>
<feature type="transmembrane region" description="Helical" evidence="2">
    <location>
        <begin position="651"/>
        <end position="673"/>
    </location>
</feature>
<name>A0ABQ8UI73_9EUKA</name>
<feature type="transmembrane region" description="Helical" evidence="2">
    <location>
        <begin position="716"/>
        <end position="734"/>
    </location>
</feature>
<dbReference type="Gene3D" id="1.20.1280.50">
    <property type="match status" value="1"/>
</dbReference>
<feature type="domain" description="F-box" evidence="3">
    <location>
        <begin position="466"/>
        <end position="507"/>
    </location>
</feature>
<feature type="region of interest" description="Disordered" evidence="1">
    <location>
        <begin position="279"/>
        <end position="303"/>
    </location>
</feature>
<feature type="compositionally biased region" description="Basic and acidic residues" evidence="1">
    <location>
        <begin position="379"/>
        <end position="388"/>
    </location>
</feature>
<feature type="compositionally biased region" description="Pro residues" evidence="1">
    <location>
        <begin position="343"/>
        <end position="352"/>
    </location>
</feature>
<reference evidence="4" key="1">
    <citation type="journal article" date="2022" name="bioRxiv">
        <title>Genomics of Preaxostyla Flagellates Illuminates Evolutionary Transitions and the Path Towards Mitochondrial Loss.</title>
        <authorList>
            <person name="Novak L.V.F."/>
            <person name="Treitli S.C."/>
            <person name="Pyrih J."/>
            <person name="Halakuc P."/>
            <person name="Pipaliya S.V."/>
            <person name="Vacek V."/>
            <person name="Brzon O."/>
            <person name="Soukal P."/>
            <person name="Eme L."/>
            <person name="Dacks J.B."/>
            <person name="Karnkowska A."/>
            <person name="Elias M."/>
            <person name="Hampl V."/>
        </authorList>
    </citation>
    <scope>NUCLEOTIDE SEQUENCE</scope>
    <source>
        <strain evidence="4">RCP-MX</strain>
    </source>
</reference>
<keyword evidence="5" id="KW-1185">Reference proteome</keyword>
<gene>
    <name evidence="4" type="ORF">PAPYR_6220</name>
</gene>
<evidence type="ECO:0000313" key="4">
    <source>
        <dbReference type="EMBL" id="KAJ4458107.1"/>
    </source>
</evidence>
<proteinExistence type="predicted"/>
<feature type="compositionally biased region" description="Low complexity" evidence="1">
    <location>
        <begin position="285"/>
        <end position="303"/>
    </location>
</feature>